<keyword evidence="1" id="KW-0732">Signal</keyword>
<evidence type="ECO:0000313" key="3">
    <source>
        <dbReference type="Proteomes" id="UP000765509"/>
    </source>
</evidence>
<gene>
    <name evidence="2" type="ORF">O181_030126</name>
</gene>
<keyword evidence="3" id="KW-1185">Reference proteome</keyword>
<accession>A0A9Q3CSD0</accession>
<dbReference type="PANTHER" id="PTHR35567:SF1">
    <property type="entry name" value="CONSERVED FUNGAL PROTEIN (AFU_ORTHOLOGUE AFUA_1G14230)"/>
    <property type="match status" value="1"/>
</dbReference>
<evidence type="ECO:0000256" key="1">
    <source>
        <dbReference type="SAM" id="SignalP"/>
    </source>
</evidence>
<dbReference type="PANTHER" id="PTHR35567">
    <property type="entry name" value="MALATE DEHYDROGENASE (AFU_ORTHOLOGUE AFUA_2G13800)"/>
    <property type="match status" value="1"/>
</dbReference>
<dbReference type="Proteomes" id="UP000765509">
    <property type="component" value="Unassembled WGS sequence"/>
</dbReference>
<protein>
    <submittedName>
        <fullName evidence="2">Uncharacterized protein</fullName>
    </submittedName>
</protein>
<feature type="chain" id="PRO_5040320581" evidence="1">
    <location>
        <begin position="18"/>
        <end position="239"/>
    </location>
</feature>
<dbReference type="EMBL" id="AVOT02010572">
    <property type="protein sequence ID" value="MBW0490411.1"/>
    <property type="molecule type" value="Genomic_DNA"/>
</dbReference>
<evidence type="ECO:0000313" key="2">
    <source>
        <dbReference type="EMBL" id="MBW0490411.1"/>
    </source>
</evidence>
<reference evidence="2" key="1">
    <citation type="submission" date="2021-03" db="EMBL/GenBank/DDBJ databases">
        <title>Draft genome sequence of rust myrtle Austropuccinia psidii MF-1, a brazilian biotype.</title>
        <authorList>
            <person name="Quecine M.C."/>
            <person name="Pachon D.M.R."/>
            <person name="Bonatelli M.L."/>
            <person name="Correr F.H."/>
            <person name="Franceschini L.M."/>
            <person name="Leite T.F."/>
            <person name="Margarido G.R.A."/>
            <person name="Almeida C.A."/>
            <person name="Ferrarezi J.A."/>
            <person name="Labate C.A."/>
        </authorList>
    </citation>
    <scope>NUCLEOTIDE SEQUENCE</scope>
    <source>
        <strain evidence="2">MF-1</strain>
    </source>
</reference>
<dbReference type="Pfam" id="PF11937">
    <property type="entry name" value="DUF3455"/>
    <property type="match status" value="1"/>
</dbReference>
<name>A0A9Q3CSD0_9BASI</name>
<proteinExistence type="predicted"/>
<organism evidence="2 3">
    <name type="scientific">Austropuccinia psidii MF-1</name>
    <dbReference type="NCBI Taxonomy" id="1389203"/>
    <lineage>
        <taxon>Eukaryota</taxon>
        <taxon>Fungi</taxon>
        <taxon>Dikarya</taxon>
        <taxon>Basidiomycota</taxon>
        <taxon>Pucciniomycotina</taxon>
        <taxon>Pucciniomycetes</taxon>
        <taxon>Pucciniales</taxon>
        <taxon>Sphaerophragmiaceae</taxon>
        <taxon>Austropuccinia</taxon>
    </lineage>
</organism>
<comment type="caution">
    <text evidence="2">The sequence shown here is derived from an EMBL/GenBank/DDBJ whole genome shotgun (WGS) entry which is preliminary data.</text>
</comment>
<feature type="signal peptide" evidence="1">
    <location>
        <begin position="1"/>
        <end position="17"/>
    </location>
</feature>
<dbReference type="OrthoDB" id="2504146at2759"/>
<sequence length="239" mass="26431">MYLRISLLASLLHFVMSKYQFGPNTRDLRTLFSISPPDPSAKVRPPLPRGSSLQVPPKMKLRALALASGTANYTCDASEDSSSLMASWTFVGIQAELYNLGQNLTLLPLLTGPTPPGRNHGLHFHPEDLDLIGYAIYDAWTDPSGEEFNIASFDFSRKLVKISNDSFVMAKKEDDFSSVADPVNPKVNLPWVILNAVDGKFAKSVLRTNTHGGVPATGHCKRVSEELTIPFLAVYWFYK</sequence>
<dbReference type="AlphaFoldDB" id="A0A9Q3CSD0"/>
<dbReference type="InterPro" id="IPR021851">
    <property type="entry name" value="DUF3455"/>
</dbReference>